<feature type="domain" description="DUF6950" evidence="1">
    <location>
        <begin position="2"/>
        <end position="70"/>
    </location>
</feature>
<gene>
    <name evidence="2" type="ORF">E2A64_10355</name>
</gene>
<accession>A0A4R5PJA3</accession>
<reference evidence="2 3" key="1">
    <citation type="journal article" date="2013" name="Int. J. Syst. Evol. Microbiol.">
        <title>Hoeflea suaedae sp. nov., an endophytic bacterium isolated from the root of the halophyte Suaeda maritima.</title>
        <authorList>
            <person name="Chung E.J."/>
            <person name="Park J.A."/>
            <person name="Pramanik P."/>
            <person name="Bibi F."/>
            <person name="Jeon C.O."/>
            <person name="Chung Y.R."/>
        </authorList>
    </citation>
    <scope>NUCLEOTIDE SEQUENCE [LARGE SCALE GENOMIC DNA]</scope>
    <source>
        <strain evidence="2 3">YC6898</strain>
    </source>
</reference>
<keyword evidence="3" id="KW-1185">Reference proteome</keyword>
<evidence type="ECO:0000313" key="2">
    <source>
        <dbReference type="EMBL" id="TDH35729.1"/>
    </source>
</evidence>
<dbReference type="AlphaFoldDB" id="A0A4R5PJA3"/>
<evidence type="ECO:0000259" key="1">
    <source>
        <dbReference type="Pfam" id="PF22262"/>
    </source>
</evidence>
<proteinExistence type="predicted"/>
<comment type="caution">
    <text evidence="2">The sequence shown here is derived from an EMBL/GenBank/DDBJ whole genome shotgun (WGS) entry which is preliminary data.</text>
</comment>
<name>A0A4R5PJA3_9HYPH</name>
<dbReference type="Proteomes" id="UP000295131">
    <property type="component" value="Unassembled WGS sequence"/>
</dbReference>
<protein>
    <recommendedName>
        <fullName evidence="1">DUF6950 domain-containing protein</fullName>
    </recommendedName>
</protein>
<dbReference type="InterPro" id="IPR053802">
    <property type="entry name" value="DUF6950"/>
</dbReference>
<evidence type="ECO:0000313" key="3">
    <source>
        <dbReference type="Proteomes" id="UP000295131"/>
    </source>
</evidence>
<dbReference type="EMBL" id="SMSI01000002">
    <property type="protein sequence ID" value="TDH35729.1"/>
    <property type="molecule type" value="Genomic_DNA"/>
</dbReference>
<dbReference type="Pfam" id="PF22262">
    <property type="entry name" value="DUF6950"/>
    <property type="match status" value="1"/>
</dbReference>
<sequence>MASTLDPINKLGAKRGDLAVIKRGKIESCGVVTSAGVAVKTLYGESDATGIEFSSLEYFPLSAIETAFKVG</sequence>
<organism evidence="2 3">
    <name type="scientific">Pseudohoeflea suaedae</name>
    <dbReference type="NCBI Taxonomy" id="877384"/>
    <lineage>
        <taxon>Bacteria</taxon>
        <taxon>Pseudomonadati</taxon>
        <taxon>Pseudomonadota</taxon>
        <taxon>Alphaproteobacteria</taxon>
        <taxon>Hyphomicrobiales</taxon>
        <taxon>Rhizobiaceae</taxon>
        <taxon>Pseudohoeflea</taxon>
    </lineage>
</organism>
<dbReference type="OrthoDB" id="6586924at2"/>